<dbReference type="Gene3D" id="3.40.50.2000">
    <property type="entry name" value="Glycogen Phosphorylase B"/>
    <property type="match status" value="1"/>
</dbReference>
<dbReference type="AlphaFoldDB" id="A0A5R9J6U3"/>
<dbReference type="CDD" id="cd03809">
    <property type="entry name" value="GT4_MtfB-like"/>
    <property type="match status" value="1"/>
</dbReference>
<dbReference type="EMBL" id="VCDI01000002">
    <property type="protein sequence ID" value="TLU73292.1"/>
    <property type="molecule type" value="Genomic_DNA"/>
</dbReference>
<accession>A0A5R9J6U3</accession>
<dbReference type="OrthoDB" id="186663at2"/>
<dbReference type="PANTHER" id="PTHR46401:SF2">
    <property type="entry name" value="GLYCOSYLTRANSFERASE WBBK-RELATED"/>
    <property type="match status" value="1"/>
</dbReference>
<name>A0A5R9J6U3_9PROT</name>
<keyword evidence="4" id="KW-1185">Reference proteome</keyword>
<dbReference type="InterPro" id="IPR001296">
    <property type="entry name" value="Glyco_trans_1"/>
</dbReference>
<evidence type="ECO:0000313" key="3">
    <source>
        <dbReference type="EMBL" id="TLU73292.1"/>
    </source>
</evidence>
<dbReference type="GO" id="GO:0009103">
    <property type="term" value="P:lipopolysaccharide biosynthetic process"/>
    <property type="evidence" value="ECO:0007669"/>
    <property type="project" value="TreeGrafter"/>
</dbReference>
<dbReference type="Proteomes" id="UP000305654">
    <property type="component" value="Unassembled WGS sequence"/>
</dbReference>
<evidence type="ECO:0000259" key="2">
    <source>
        <dbReference type="Pfam" id="PF00534"/>
    </source>
</evidence>
<dbReference type="SUPFAM" id="SSF53756">
    <property type="entry name" value="UDP-Glycosyltransferase/glycogen phosphorylase"/>
    <property type="match status" value="1"/>
</dbReference>
<reference evidence="3 4" key="1">
    <citation type="submission" date="2019-05" db="EMBL/GenBank/DDBJ databases">
        <authorList>
            <person name="Pankratov T."/>
            <person name="Grouzdev D."/>
        </authorList>
    </citation>
    <scope>NUCLEOTIDE SEQUENCE [LARGE SCALE GENOMIC DNA]</scope>
    <source>
        <strain evidence="3 4">KEBCLARHB70R</strain>
    </source>
</reference>
<sequence length="389" mass="42933">MINRAAGGSAERRPLVIDIGPLRERYYTGIPNVIAELCKRFLREDWLDLYFELDGSWIDHDSVRRCLDEHSGSSLNGRPERFEPARAIRDSLRESRMLHRTVGLYTDLRPARKLYPYEGKIVYDLSMILTPECHPPEAAGMYVADLAEQIACTEILFCISEATARDLAWIYGVGPERLRVALLGNAIEPGLVDRMRGLLGGRPVEPYLLVLGSIEPRKNAALVLQWAAEHPAILDEVRIVFAGRQAWGQSFTSQAAERGLQGALAAGRIVFTSFVDEAFRTALLVGAAGLIYPSVFEGFGLPLLEAMATGTPVLSSVSSSMPEVVGDCGYYFDPYSVASLHEAYASLRRDRASGAIDNLIARARVRAGGFNYDRTYEAIIQGLFADGRD</sequence>
<keyword evidence="1 3" id="KW-0808">Transferase</keyword>
<dbReference type="Pfam" id="PF00534">
    <property type="entry name" value="Glycos_transf_1"/>
    <property type="match status" value="1"/>
</dbReference>
<gene>
    <name evidence="3" type="ORF">FE263_07755</name>
</gene>
<evidence type="ECO:0000256" key="1">
    <source>
        <dbReference type="ARBA" id="ARBA00022679"/>
    </source>
</evidence>
<dbReference type="GO" id="GO:0016757">
    <property type="term" value="F:glycosyltransferase activity"/>
    <property type="evidence" value="ECO:0007669"/>
    <property type="project" value="InterPro"/>
</dbReference>
<evidence type="ECO:0000313" key="4">
    <source>
        <dbReference type="Proteomes" id="UP000305654"/>
    </source>
</evidence>
<feature type="domain" description="Glycosyl transferase family 1" evidence="2">
    <location>
        <begin position="205"/>
        <end position="351"/>
    </location>
</feature>
<protein>
    <submittedName>
        <fullName evidence="3">Glycosyltransferase family 4 protein</fullName>
    </submittedName>
</protein>
<dbReference type="RefSeq" id="WP_138325372.1">
    <property type="nucleotide sequence ID" value="NZ_VCDI01000002.1"/>
</dbReference>
<dbReference type="PANTHER" id="PTHR46401">
    <property type="entry name" value="GLYCOSYLTRANSFERASE WBBK-RELATED"/>
    <property type="match status" value="1"/>
</dbReference>
<proteinExistence type="predicted"/>
<comment type="caution">
    <text evidence="3">The sequence shown here is derived from an EMBL/GenBank/DDBJ whole genome shotgun (WGS) entry which is preliminary data.</text>
</comment>
<organism evidence="3 4">
    <name type="scientific">Lichenicoccus roseus</name>
    <dbReference type="NCBI Taxonomy" id="2683649"/>
    <lineage>
        <taxon>Bacteria</taxon>
        <taxon>Pseudomonadati</taxon>
        <taxon>Pseudomonadota</taxon>
        <taxon>Alphaproteobacteria</taxon>
        <taxon>Acetobacterales</taxon>
        <taxon>Acetobacteraceae</taxon>
        <taxon>Lichenicoccus</taxon>
    </lineage>
</organism>